<evidence type="ECO:0000256" key="2">
    <source>
        <dbReference type="ARBA" id="ARBA00004270"/>
    </source>
</evidence>
<feature type="domain" description="Fungal lipase-type" evidence="22">
    <location>
        <begin position="297"/>
        <end position="325"/>
    </location>
</feature>
<dbReference type="GO" id="GO:0005775">
    <property type="term" value="C:vacuolar lumen"/>
    <property type="evidence" value="ECO:0007669"/>
    <property type="project" value="TreeGrafter"/>
</dbReference>
<keyword evidence="9" id="KW-0812">Transmembrane</keyword>
<evidence type="ECO:0000256" key="12">
    <source>
        <dbReference type="ARBA" id="ARBA00022963"/>
    </source>
</evidence>
<reference evidence="23 24" key="1">
    <citation type="journal article" date="2017" name="Biotechnol. Biofuels">
        <title>Differential beta-glucosidase expression as a function of carbon source availability in Talaromyces amestolkiae: a genomic and proteomic approach.</title>
        <authorList>
            <person name="de Eugenio L.I."/>
            <person name="Mendez-Liter J.A."/>
            <person name="Nieto-Dominguez M."/>
            <person name="Alonso L."/>
            <person name="Gil-Munoz J."/>
            <person name="Barriuso J."/>
            <person name="Prieto A."/>
            <person name="Martinez M.J."/>
        </authorList>
    </citation>
    <scope>NUCLEOTIDE SEQUENCE [LARGE SCALE GENOMIC DNA]</scope>
    <source>
        <strain evidence="23 24">CIB</strain>
    </source>
</reference>
<feature type="chain" id="PRO_5016893164" description="Putative lipase ATG15" evidence="21">
    <location>
        <begin position="36"/>
        <end position="468"/>
    </location>
</feature>
<dbReference type="GO" id="GO:0034727">
    <property type="term" value="P:piecemeal microautophagy of the nucleus"/>
    <property type="evidence" value="ECO:0007669"/>
    <property type="project" value="TreeGrafter"/>
</dbReference>
<dbReference type="STRING" id="1196081.A0A364KWB6"/>
<dbReference type="GO" id="GO:0032585">
    <property type="term" value="C:multivesicular body membrane"/>
    <property type="evidence" value="ECO:0007669"/>
    <property type="project" value="UniProtKB-SubCell"/>
</dbReference>
<keyword evidence="11" id="KW-0378">Hydrolase</keyword>
<dbReference type="GO" id="GO:0046461">
    <property type="term" value="P:neutral lipid catabolic process"/>
    <property type="evidence" value="ECO:0007669"/>
    <property type="project" value="TreeGrafter"/>
</dbReference>
<keyword evidence="17" id="KW-0472">Membrane</keyword>
<dbReference type="GO" id="GO:0006660">
    <property type="term" value="P:phosphatidylserine catabolic process"/>
    <property type="evidence" value="ECO:0007669"/>
    <property type="project" value="TreeGrafter"/>
</dbReference>
<dbReference type="Pfam" id="PF01764">
    <property type="entry name" value="Lipase_3"/>
    <property type="match status" value="1"/>
</dbReference>
<evidence type="ECO:0000313" key="23">
    <source>
        <dbReference type="EMBL" id="RAO67791.1"/>
    </source>
</evidence>
<keyword evidence="14" id="KW-1133">Transmembrane helix</keyword>
<evidence type="ECO:0000256" key="7">
    <source>
        <dbReference type="ARBA" id="ARBA00018542"/>
    </source>
</evidence>
<comment type="catalytic activity">
    <reaction evidence="1">
        <text>a triacylglycerol + H2O = a diacylglycerol + a fatty acid + H(+)</text>
        <dbReference type="Rhea" id="RHEA:12044"/>
        <dbReference type="ChEBI" id="CHEBI:15377"/>
        <dbReference type="ChEBI" id="CHEBI:15378"/>
        <dbReference type="ChEBI" id="CHEBI:17855"/>
        <dbReference type="ChEBI" id="CHEBI:18035"/>
        <dbReference type="ChEBI" id="CHEBI:28868"/>
        <dbReference type="EC" id="3.1.1.3"/>
    </reaction>
</comment>
<dbReference type="EC" id="3.1.1.3" evidence="6"/>
<organism evidence="23 24">
    <name type="scientific">Talaromyces amestolkiae</name>
    <dbReference type="NCBI Taxonomy" id="1196081"/>
    <lineage>
        <taxon>Eukaryota</taxon>
        <taxon>Fungi</taxon>
        <taxon>Dikarya</taxon>
        <taxon>Ascomycota</taxon>
        <taxon>Pezizomycotina</taxon>
        <taxon>Eurotiomycetes</taxon>
        <taxon>Eurotiomycetidae</taxon>
        <taxon>Eurotiales</taxon>
        <taxon>Trichocomaceae</taxon>
        <taxon>Talaromyces</taxon>
        <taxon>Talaromyces sect. Talaromyces</taxon>
    </lineage>
</organism>
<comment type="caution">
    <text evidence="23">The sequence shown here is derived from an EMBL/GenBank/DDBJ whole genome shotgun (WGS) entry which is preliminary data.</text>
</comment>
<dbReference type="InterPro" id="IPR029058">
    <property type="entry name" value="AB_hydrolase_fold"/>
</dbReference>
<gene>
    <name evidence="23" type="ORF">BHQ10_003803</name>
</gene>
<keyword evidence="18" id="KW-0325">Glycoprotein</keyword>
<evidence type="ECO:0000256" key="17">
    <source>
        <dbReference type="ARBA" id="ARBA00023136"/>
    </source>
</evidence>
<dbReference type="OrthoDB" id="58570at2759"/>
<evidence type="ECO:0000256" key="21">
    <source>
        <dbReference type="SAM" id="SignalP"/>
    </source>
</evidence>
<dbReference type="Gene3D" id="3.40.50.1820">
    <property type="entry name" value="alpha/beta hydrolase"/>
    <property type="match status" value="1"/>
</dbReference>
<evidence type="ECO:0000256" key="10">
    <source>
        <dbReference type="ARBA" id="ARBA00022753"/>
    </source>
</evidence>
<dbReference type="AlphaFoldDB" id="A0A364KWB6"/>
<evidence type="ECO:0000256" key="11">
    <source>
        <dbReference type="ARBA" id="ARBA00022801"/>
    </source>
</evidence>
<evidence type="ECO:0000256" key="8">
    <source>
        <dbReference type="ARBA" id="ARBA00019241"/>
    </source>
</evidence>
<evidence type="ECO:0000256" key="6">
    <source>
        <dbReference type="ARBA" id="ARBA00013279"/>
    </source>
</evidence>
<dbReference type="FunFam" id="3.40.50.1820:FF:000129">
    <property type="entry name" value="Autophagy related lipase Atg15, putative"/>
    <property type="match status" value="1"/>
</dbReference>
<evidence type="ECO:0000256" key="15">
    <source>
        <dbReference type="ARBA" id="ARBA00023006"/>
    </source>
</evidence>
<evidence type="ECO:0000256" key="9">
    <source>
        <dbReference type="ARBA" id="ARBA00022692"/>
    </source>
</evidence>
<dbReference type="InterPro" id="IPR050805">
    <property type="entry name" value="ATG15_Lipase"/>
</dbReference>
<keyword evidence="10" id="KW-0967">Endosome</keyword>
<comment type="function">
    <text evidence="19">Lipase which is essential for lysis of subvacuolar cytoplasm to vacuole targeted bodies and intravacuolar autophagic bodies. Involved in the lysis of intravacuolar multivesicular body (MVB) vesicles. The intravacuolar membrane disintegration by ATG15 is critical to life span extension.</text>
</comment>
<protein>
    <recommendedName>
        <fullName evidence="7">Putative lipase ATG15</fullName>
        <ecNumber evidence="6">3.1.1.3</ecNumber>
    </recommendedName>
    <alternativeName>
        <fullName evidence="20">Autophagy-related protein 15</fullName>
    </alternativeName>
    <alternativeName>
        <fullName evidence="8">Putative lipase atg15</fullName>
    </alternativeName>
</protein>
<comment type="similarity">
    <text evidence="4">Belongs to the AB hydrolase superfamily. Lipase family.</text>
</comment>
<keyword evidence="15" id="KW-0072">Autophagy</keyword>
<comment type="subcellular location">
    <subcellularLocation>
        <location evidence="3">Endosome</location>
        <location evidence="3">Multivesicular body membrane</location>
        <topology evidence="3">Single-pass type II membrane protein</topology>
    </subcellularLocation>
    <subcellularLocation>
        <location evidence="2">Prevacuolar compartment membrane</location>
        <topology evidence="2">Single-pass type II membrane protein</topology>
    </subcellularLocation>
</comment>
<evidence type="ECO:0000256" key="14">
    <source>
        <dbReference type="ARBA" id="ARBA00022989"/>
    </source>
</evidence>
<keyword evidence="24" id="KW-1185">Reference proteome</keyword>
<evidence type="ECO:0000256" key="3">
    <source>
        <dbReference type="ARBA" id="ARBA00004343"/>
    </source>
</evidence>
<keyword evidence="16" id="KW-0443">Lipid metabolism</keyword>
<evidence type="ECO:0000256" key="13">
    <source>
        <dbReference type="ARBA" id="ARBA00022968"/>
    </source>
</evidence>
<dbReference type="RefSeq" id="XP_040732307.1">
    <property type="nucleotide sequence ID" value="XM_040876100.1"/>
</dbReference>
<dbReference type="GO" id="GO:0004620">
    <property type="term" value="F:phospholipase activity"/>
    <property type="evidence" value="ECO:0007669"/>
    <property type="project" value="TreeGrafter"/>
</dbReference>
<evidence type="ECO:0000256" key="18">
    <source>
        <dbReference type="ARBA" id="ARBA00023180"/>
    </source>
</evidence>
<evidence type="ECO:0000256" key="16">
    <source>
        <dbReference type="ARBA" id="ARBA00023098"/>
    </source>
</evidence>
<dbReference type="SUPFAM" id="SSF53474">
    <property type="entry name" value="alpha/beta-Hydrolases"/>
    <property type="match status" value="1"/>
</dbReference>
<dbReference type="GO" id="GO:0004806">
    <property type="term" value="F:triacylglycerol lipase activity"/>
    <property type="evidence" value="ECO:0007669"/>
    <property type="project" value="UniProtKB-EC"/>
</dbReference>
<dbReference type="InterPro" id="IPR002921">
    <property type="entry name" value="Fungal_lipase-type"/>
</dbReference>
<dbReference type="GeneID" id="63793019"/>
<evidence type="ECO:0000256" key="4">
    <source>
        <dbReference type="ARBA" id="ARBA00010701"/>
    </source>
</evidence>
<dbReference type="PANTHER" id="PTHR47175:SF2">
    <property type="entry name" value="LIPASE ATG15-RELATED"/>
    <property type="match status" value="1"/>
</dbReference>
<name>A0A364KWB6_TALAM</name>
<dbReference type="GO" id="GO:0034496">
    <property type="term" value="P:multivesicular body membrane disassembly"/>
    <property type="evidence" value="ECO:0007669"/>
    <property type="project" value="TreeGrafter"/>
</dbReference>
<sequence>MPSHFRPASTCRLTLNGVIWLLLTLCTELAIGTASQPHQIPILQDISQGEGHELGYGEHEFTLRHIYHRGTYEDPDLHLRLDVTLETRLRAFSDDTDVPGPVEAQQGTFIARSSSLNIHRLADRRPAAIENHRANARSSEGTFTVPNNAWVTDEISGPDVTNKNTIINFAKMTANDYIAEPGTGDWNQITGRFNWSASFGWLADGLRGHIYADKTNSTIIISLKGTSAALFDGAETTTNDKLNDNLYFSCCCGQGGSYLWRQVCDCSTSVYTANETCIIEELHNKDRYYESAIDLYTNVTKVYPNANVWLTGHSLGGAMSALLGLTFGLPTVAFQAIPDALPAARLGLPTPPGYNGLLPQSRKNTGIFHIGHTADPIYMGACNGVGSTCTWAGYAFESACHVGEIHLDLSTNFNMRNTRLVGMLGQNDHHDRRYYNDYHHNFNIVGYTNADAVSFDNYVLGSGVVRLS</sequence>
<dbReference type="EMBL" id="MIKG01000006">
    <property type="protein sequence ID" value="RAO67791.1"/>
    <property type="molecule type" value="Genomic_DNA"/>
</dbReference>
<evidence type="ECO:0000313" key="24">
    <source>
        <dbReference type="Proteomes" id="UP000249363"/>
    </source>
</evidence>
<evidence type="ECO:0000259" key="22">
    <source>
        <dbReference type="Pfam" id="PF01764"/>
    </source>
</evidence>
<dbReference type="PANTHER" id="PTHR47175">
    <property type="entry name" value="LIPASE ATG15-RELATED"/>
    <property type="match status" value="1"/>
</dbReference>
<proteinExistence type="inferred from homology"/>
<evidence type="ECO:0000256" key="19">
    <source>
        <dbReference type="ARBA" id="ARBA00024663"/>
    </source>
</evidence>
<keyword evidence="12" id="KW-0442">Lipid degradation</keyword>
<accession>A0A364KWB6</accession>
<evidence type="ECO:0000256" key="20">
    <source>
        <dbReference type="ARBA" id="ARBA00029828"/>
    </source>
</evidence>
<keyword evidence="13" id="KW-0735">Signal-anchor</keyword>
<dbReference type="Proteomes" id="UP000249363">
    <property type="component" value="Unassembled WGS sequence"/>
</dbReference>
<evidence type="ECO:0000256" key="1">
    <source>
        <dbReference type="ARBA" id="ARBA00001024"/>
    </source>
</evidence>
<comment type="subunit">
    <text evidence="5">Binds to both phosphatidylinositol (PI) and phosphatidylinositol 3,5-bisphosphate (PIP2).</text>
</comment>
<evidence type="ECO:0000256" key="5">
    <source>
        <dbReference type="ARBA" id="ARBA00011137"/>
    </source>
</evidence>
<keyword evidence="21" id="KW-0732">Signal</keyword>
<feature type="signal peptide" evidence="21">
    <location>
        <begin position="1"/>
        <end position="35"/>
    </location>
</feature>